<evidence type="ECO:0000256" key="1">
    <source>
        <dbReference type="ARBA" id="ARBA00004571"/>
    </source>
</evidence>
<dbReference type="InterPro" id="IPR036737">
    <property type="entry name" value="OmpA-like_sf"/>
</dbReference>
<keyword evidence="3" id="KW-1134">Transmembrane beta strand</keyword>
<accession>A0ABW3N916</accession>
<dbReference type="RefSeq" id="WP_386131855.1">
    <property type="nucleotide sequence ID" value="NZ_JBHTJL010000016.1"/>
</dbReference>
<dbReference type="InterPro" id="IPR006665">
    <property type="entry name" value="OmpA-like"/>
</dbReference>
<keyword evidence="7" id="KW-0626">Porin</keyword>
<feature type="domain" description="OmpA-like" evidence="12">
    <location>
        <begin position="348"/>
        <end position="463"/>
    </location>
</feature>
<evidence type="ECO:0000313" key="13">
    <source>
        <dbReference type="EMBL" id="MFD1064002.1"/>
    </source>
</evidence>
<dbReference type="Pfam" id="PF02412">
    <property type="entry name" value="TSP_3"/>
    <property type="match status" value="4"/>
</dbReference>
<dbReference type="PANTHER" id="PTHR30329">
    <property type="entry name" value="STATOR ELEMENT OF FLAGELLAR MOTOR COMPLEX"/>
    <property type="match status" value="1"/>
</dbReference>
<evidence type="ECO:0000256" key="8">
    <source>
        <dbReference type="ARBA" id="ARBA00023136"/>
    </source>
</evidence>
<feature type="region of interest" description="Disordered" evidence="11">
    <location>
        <begin position="306"/>
        <end position="330"/>
    </location>
</feature>
<comment type="caution">
    <text evidence="13">The sequence shown here is derived from an EMBL/GenBank/DDBJ whole genome shotgun (WGS) entry which is preliminary data.</text>
</comment>
<comment type="subcellular location">
    <subcellularLocation>
        <location evidence="1">Cell outer membrane</location>
        <topology evidence="1">Multi-pass membrane protein</topology>
    </subcellularLocation>
</comment>
<keyword evidence="5" id="KW-0732">Signal</keyword>
<keyword evidence="4" id="KW-0812">Transmembrane</keyword>
<evidence type="ECO:0000256" key="7">
    <source>
        <dbReference type="ARBA" id="ARBA00023114"/>
    </source>
</evidence>
<evidence type="ECO:0000259" key="12">
    <source>
        <dbReference type="PROSITE" id="PS51123"/>
    </source>
</evidence>
<dbReference type="Gene3D" id="3.30.1330.60">
    <property type="entry name" value="OmpA-like domain"/>
    <property type="match status" value="1"/>
</dbReference>
<dbReference type="SUPFAM" id="SSF103088">
    <property type="entry name" value="OmpA-like"/>
    <property type="match status" value="1"/>
</dbReference>
<reference evidence="14" key="1">
    <citation type="journal article" date="2019" name="Int. J. Syst. Evol. Microbiol.">
        <title>The Global Catalogue of Microorganisms (GCM) 10K type strain sequencing project: providing services to taxonomists for standard genome sequencing and annotation.</title>
        <authorList>
            <consortium name="The Broad Institute Genomics Platform"/>
            <consortium name="The Broad Institute Genome Sequencing Center for Infectious Disease"/>
            <person name="Wu L."/>
            <person name="Ma J."/>
        </authorList>
    </citation>
    <scope>NUCLEOTIDE SEQUENCE [LARGE SCALE GENOMIC DNA]</scope>
    <source>
        <strain evidence="14">CCUG 62215</strain>
    </source>
</reference>
<dbReference type="InterPro" id="IPR011250">
    <property type="entry name" value="OMP/PagP_B-barrel"/>
</dbReference>
<dbReference type="CDD" id="cd07185">
    <property type="entry name" value="OmpA_C-like"/>
    <property type="match status" value="1"/>
</dbReference>
<evidence type="ECO:0000313" key="14">
    <source>
        <dbReference type="Proteomes" id="UP001597013"/>
    </source>
</evidence>
<organism evidence="13 14">
    <name type="scientific">Winogradskyella litorisediminis</name>
    <dbReference type="NCBI Taxonomy" id="1156618"/>
    <lineage>
        <taxon>Bacteria</taxon>
        <taxon>Pseudomonadati</taxon>
        <taxon>Bacteroidota</taxon>
        <taxon>Flavobacteriia</taxon>
        <taxon>Flavobacteriales</taxon>
        <taxon>Flavobacteriaceae</taxon>
        <taxon>Winogradskyella</taxon>
    </lineage>
</organism>
<keyword evidence="9" id="KW-0998">Cell outer membrane</keyword>
<sequence>MGDLYRVVLLFFILLITANSKAQDKRNPWAISIGINAVDYNPVGQPDPQGNLFDEFFNANDHWNIFPMLTKIEVSRYWKSRISFATSVSFNEISKFGTNKDIRTLVETPNLVDDWAYYALDGSINYSFTDGRITSLEPYIGIGGGYTWLNTIGSGTLNGSLGIKYWFTEKVSVNLQSTYKHVFEDYGFRHFQHSLSFSYKFGGKKDTDRDGIIDEEDTCPNLPGPIKYNGCPDTDGDGIDDSKDNCPKVSGLKSLNGCPDADGDGITDKNDQCPNIPGITTFNGCPDTDNDDIIDLRDKCPETAGPRENYGCPWPDTDSDGVPDKDDKCPTEAGTAANNGCKEFTQKEQLLINQYARVILFNPGRTELKEESKINLQDIVVIMKNNLSTRFFINGYTDSIGSKELNLELSKKRALAVKDYLVLNGISPNRLKAQGFGEENPIATNMVIEGRRKNRRVEIVLAR</sequence>
<dbReference type="InterPro" id="IPR003367">
    <property type="entry name" value="Thrombospondin_3-like_rpt"/>
</dbReference>
<evidence type="ECO:0000256" key="10">
    <source>
        <dbReference type="PROSITE-ProRule" id="PRU00473"/>
    </source>
</evidence>
<keyword evidence="8 10" id="KW-0472">Membrane</keyword>
<dbReference type="Pfam" id="PF00691">
    <property type="entry name" value="OmpA"/>
    <property type="match status" value="1"/>
</dbReference>
<keyword evidence="6" id="KW-0406">Ion transport</keyword>
<dbReference type="EMBL" id="JBHTJL010000016">
    <property type="protein sequence ID" value="MFD1064002.1"/>
    <property type="molecule type" value="Genomic_DNA"/>
</dbReference>
<proteinExistence type="predicted"/>
<dbReference type="SUPFAM" id="SSF56925">
    <property type="entry name" value="OMPA-like"/>
    <property type="match status" value="1"/>
</dbReference>
<evidence type="ECO:0000256" key="11">
    <source>
        <dbReference type="SAM" id="MobiDB-lite"/>
    </source>
</evidence>
<dbReference type="SUPFAM" id="SSF103647">
    <property type="entry name" value="TSP type-3 repeat"/>
    <property type="match status" value="2"/>
</dbReference>
<keyword evidence="14" id="KW-1185">Reference proteome</keyword>
<dbReference type="PANTHER" id="PTHR30329:SF21">
    <property type="entry name" value="LIPOPROTEIN YIAD-RELATED"/>
    <property type="match status" value="1"/>
</dbReference>
<dbReference type="PRINTS" id="PR01021">
    <property type="entry name" value="OMPADOMAIN"/>
</dbReference>
<dbReference type="InterPro" id="IPR028974">
    <property type="entry name" value="TSP_type-3_rpt"/>
</dbReference>
<name>A0ABW3N916_9FLAO</name>
<evidence type="ECO:0000256" key="2">
    <source>
        <dbReference type="ARBA" id="ARBA00022448"/>
    </source>
</evidence>
<dbReference type="Proteomes" id="UP001597013">
    <property type="component" value="Unassembled WGS sequence"/>
</dbReference>
<dbReference type="InterPro" id="IPR050330">
    <property type="entry name" value="Bact_OuterMem_StrucFunc"/>
</dbReference>
<dbReference type="InterPro" id="IPR006664">
    <property type="entry name" value="OMP_bac"/>
</dbReference>
<keyword evidence="2" id="KW-0813">Transport</keyword>
<evidence type="ECO:0000256" key="4">
    <source>
        <dbReference type="ARBA" id="ARBA00022692"/>
    </source>
</evidence>
<dbReference type="Gene3D" id="2.40.160.20">
    <property type="match status" value="1"/>
</dbReference>
<protein>
    <submittedName>
        <fullName evidence="13">OmpA family protein</fullName>
    </submittedName>
</protein>
<gene>
    <name evidence="13" type="ORF">ACFQ1Q_12160</name>
</gene>
<evidence type="ECO:0000256" key="9">
    <source>
        <dbReference type="ARBA" id="ARBA00023237"/>
    </source>
</evidence>
<evidence type="ECO:0000256" key="6">
    <source>
        <dbReference type="ARBA" id="ARBA00023065"/>
    </source>
</evidence>
<dbReference type="Gene3D" id="4.10.1080.10">
    <property type="entry name" value="TSP type-3 repeat"/>
    <property type="match status" value="1"/>
</dbReference>
<evidence type="ECO:0000256" key="3">
    <source>
        <dbReference type="ARBA" id="ARBA00022452"/>
    </source>
</evidence>
<evidence type="ECO:0000256" key="5">
    <source>
        <dbReference type="ARBA" id="ARBA00022729"/>
    </source>
</evidence>
<dbReference type="PROSITE" id="PS51123">
    <property type="entry name" value="OMPA_2"/>
    <property type="match status" value="1"/>
</dbReference>
<dbReference type="PRINTS" id="PR01023">
    <property type="entry name" value="NAFLGMOTY"/>
</dbReference>